<dbReference type="InterPro" id="IPR024747">
    <property type="entry name" value="Pyridox_Oxase-rel"/>
</dbReference>
<sequence length="216" mass="24831">MTDFLIRQDHKKLEIKSKEKVVEFLSSQQTGRIASIDENGFPQIIPMNFVFINDVIYMHSHVRGEKLDNIRRNQKVGFEVDKNLEFLPSYFTDPTYAEFADTLYISVVIKGNASIVSDKDEKTIALNGLMEKYQPEGGYEPIKPDMDILKGVEVIKIIPESLRGKYKIGQNMDMKSRIDLAKQILERNSPTAKETLDIMGFKIIDDEPKLVDDKPW</sequence>
<reference evidence="1" key="1">
    <citation type="submission" date="2018-05" db="EMBL/GenBank/DDBJ databases">
        <authorList>
            <person name="Lanie J.A."/>
            <person name="Ng W.-L."/>
            <person name="Kazmierczak K.M."/>
            <person name="Andrzejewski T.M."/>
            <person name="Davidsen T.M."/>
            <person name="Wayne K.J."/>
            <person name="Tettelin H."/>
            <person name="Glass J.I."/>
            <person name="Rusch D."/>
            <person name="Podicherti R."/>
            <person name="Tsui H.-C.T."/>
            <person name="Winkler M.E."/>
        </authorList>
    </citation>
    <scope>NUCLEOTIDE SEQUENCE</scope>
</reference>
<accession>A0A382EPK5</accession>
<dbReference type="AlphaFoldDB" id="A0A382EPK5"/>
<protein>
    <recommendedName>
        <fullName evidence="2">Pyridoxamine 5'-phosphate oxidase putative domain-containing protein</fullName>
    </recommendedName>
</protein>
<dbReference type="SUPFAM" id="SSF50475">
    <property type="entry name" value="FMN-binding split barrel"/>
    <property type="match status" value="1"/>
</dbReference>
<name>A0A382EPK5_9ZZZZ</name>
<dbReference type="PANTHER" id="PTHR34071:SF2">
    <property type="entry name" value="FLAVIN-NUCLEOTIDE-BINDING PROTEIN"/>
    <property type="match status" value="1"/>
</dbReference>
<dbReference type="Pfam" id="PF12900">
    <property type="entry name" value="Pyridox_ox_2"/>
    <property type="match status" value="1"/>
</dbReference>
<proteinExistence type="predicted"/>
<dbReference type="InterPro" id="IPR012349">
    <property type="entry name" value="Split_barrel_FMN-bd"/>
</dbReference>
<dbReference type="PANTHER" id="PTHR34071">
    <property type="entry name" value="5-NITROIMIDAZOLE ANTIBIOTICS RESISTANCE PROTEIN, NIMA-FAMILY-RELATED PROTEIN-RELATED"/>
    <property type="match status" value="1"/>
</dbReference>
<gene>
    <name evidence="1" type="ORF">METZ01_LOCUS205472</name>
</gene>
<dbReference type="Gene3D" id="2.30.110.10">
    <property type="entry name" value="Electron Transport, Fmn-binding Protein, Chain A"/>
    <property type="match status" value="1"/>
</dbReference>
<evidence type="ECO:0000313" key="1">
    <source>
        <dbReference type="EMBL" id="SVB52618.1"/>
    </source>
</evidence>
<dbReference type="EMBL" id="UINC01045631">
    <property type="protein sequence ID" value="SVB52618.1"/>
    <property type="molecule type" value="Genomic_DNA"/>
</dbReference>
<evidence type="ECO:0008006" key="2">
    <source>
        <dbReference type="Google" id="ProtNLM"/>
    </source>
</evidence>
<organism evidence="1">
    <name type="scientific">marine metagenome</name>
    <dbReference type="NCBI Taxonomy" id="408172"/>
    <lineage>
        <taxon>unclassified sequences</taxon>
        <taxon>metagenomes</taxon>
        <taxon>ecological metagenomes</taxon>
    </lineage>
</organism>